<dbReference type="InterPro" id="IPR009057">
    <property type="entry name" value="Homeodomain-like_sf"/>
</dbReference>
<feature type="domain" description="SANT" evidence="11">
    <location>
        <begin position="427"/>
        <end position="478"/>
    </location>
</feature>
<dbReference type="Pfam" id="PF00249">
    <property type="entry name" value="Myb_DNA-binding"/>
    <property type="match status" value="1"/>
</dbReference>
<evidence type="ECO:0000256" key="2">
    <source>
        <dbReference type="ARBA" id="ARBA00010097"/>
    </source>
</evidence>
<dbReference type="InterPro" id="IPR017884">
    <property type="entry name" value="SANT_dom"/>
</dbReference>
<evidence type="ECO:0000256" key="1">
    <source>
        <dbReference type="ARBA" id="ARBA00004123"/>
    </source>
</evidence>
<dbReference type="Gene3D" id="1.20.5.430">
    <property type="match status" value="1"/>
</dbReference>
<dbReference type="PANTHER" id="PTHR13992">
    <property type="entry name" value="NUCLEAR RECEPTOR CO-REPRESSOR RELATED NCOR"/>
    <property type="match status" value="1"/>
</dbReference>
<dbReference type="InterPro" id="IPR031557">
    <property type="entry name" value="N-CoR_GPS2_interact"/>
</dbReference>
<dbReference type="GO" id="GO:0032991">
    <property type="term" value="C:protein-containing complex"/>
    <property type="evidence" value="ECO:0007669"/>
    <property type="project" value="UniProtKB-ARBA"/>
</dbReference>
<comment type="similarity">
    <text evidence="2">Belongs to the N-CoR nuclear receptor corepressors family.</text>
</comment>
<evidence type="ECO:0000256" key="3">
    <source>
        <dbReference type="ARBA" id="ARBA00022491"/>
    </source>
</evidence>
<evidence type="ECO:0000256" key="6">
    <source>
        <dbReference type="ARBA" id="ARBA00023054"/>
    </source>
</evidence>
<dbReference type="FunFam" id="1.20.5.430:FF:000001">
    <property type="entry name" value="Nuclear receptor corepressor 2 isoform 1"/>
    <property type="match status" value="1"/>
</dbReference>
<comment type="subcellular location">
    <subcellularLocation>
        <location evidence="1">Nucleus</location>
    </subcellularLocation>
</comment>
<gene>
    <name evidence="12" type="ORF">CK820_G0021520</name>
</gene>
<feature type="region of interest" description="Disordered" evidence="10">
    <location>
        <begin position="1"/>
        <end position="24"/>
    </location>
</feature>
<keyword evidence="3" id="KW-0678">Repressor</keyword>
<keyword evidence="4" id="KW-0677">Repeat</keyword>
<name>A0A2J8MCK8_PANTR</name>
<keyword evidence="5" id="KW-0805">Transcription regulation</keyword>
<evidence type="ECO:0000256" key="8">
    <source>
        <dbReference type="ARBA" id="ARBA00023163"/>
    </source>
</evidence>
<feature type="region of interest" description="Disordered" evidence="10">
    <location>
        <begin position="119"/>
        <end position="161"/>
    </location>
</feature>
<dbReference type="GO" id="GO:0003677">
    <property type="term" value="F:DNA binding"/>
    <property type="evidence" value="ECO:0007669"/>
    <property type="project" value="UniProtKB-KW"/>
</dbReference>
<evidence type="ECO:0000313" key="13">
    <source>
        <dbReference type="Proteomes" id="UP000236370"/>
    </source>
</evidence>
<dbReference type="GO" id="GO:0010565">
    <property type="term" value="P:regulation of ketone metabolic process"/>
    <property type="evidence" value="ECO:0007669"/>
    <property type="project" value="UniProtKB-ARBA"/>
</dbReference>
<dbReference type="Proteomes" id="UP000236370">
    <property type="component" value="Unassembled WGS sequence"/>
</dbReference>
<organism evidence="12 13">
    <name type="scientific">Pan troglodytes</name>
    <name type="common">Chimpanzee</name>
    <dbReference type="NCBI Taxonomy" id="9598"/>
    <lineage>
        <taxon>Eukaryota</taxon>
        <taxon>Metazoa</taxon>
        <taxon>Chordata</taxon>
        <taxon>Craniata</taxon>
        <taxon>Vertebrata</taxon>
        <taxon>Euteleostomi</taxon>
        <taxon>Mammalia</taxon>
        <taxon>Eutheria</taxon>
        <taxon>Euarchontoglires</taxon>
        <taxon>Primates</taxon>
        <taxon>Haplorrhini</taxon>
        <taxon>Catarrhini</taxon>
        <taxon>Hominidae</taxon>
        <taxon>Pan</taxon>
    </lineage>
</organism>
<dbReference type="Pfam" id="PF15784">
    <property type="entry name" value="GPS2_interact"/>
    <property type="match status" value="1"/>
</dbReference>
<dbReference type="EMBL" id="NBAG03000260">
    <property type="protein sequence ID" value="PNI57256.1"/>
    <property type="molecule type" value="Genomic_DNA"/>
</dbReference>
<dbReference type="SMART" id="SM00717">
    <property type="entry name" value="SANT"/>
    <property type="match status" value="1"/>
</dbReference>
<keyword evidence="6" id="KW-0175">Coiled coil</keyword>
<evidence type="ECO:0000313" key="12">
    <source>
        <dbReference type="EMBL" id="PNI57256.1"/>
    </source>
</evidence>
<sequence>MSGSTQPVAQTWRATEPRYPPHSLSYPVQIARTHTDVGLLEYQHHSRDYASHLSPGSIIQPQRRRPSLLSEFQPGNERSQELHLRPESHSYLPELGKSEMEFIESKRPRLELLPDPLLRPSPLLATGQPVGSEDLTKDRSLTGKLEPVSPPSPPHTDPELELVPPRLSKEELIQNMDRVDREITMVEQQISKLKKKQQQLEEEAAKPPEPEKPVSPPPIESKHRSLVQIIYDENRKKAEAAHRILEGLGPQVELPLYNQPSDTRQYHENIKINQAMRKKLILYFKRRNHARKQWEQKFCQRYDQLMEAWEKKVERIENNPRRRAKESKVREYYEKQFPEIRKQRELQERMQSRVGQRGSGLSMSAARSEHEVSEIIDGLSEQENLEKQMRQLAVIPPMLYDADQQRIKFINMNGLMADPMKVYKDRQVMNMWSEQEKETFREKFMQHPKNFGLIASFLERKTVAECVLYYYLTKKNENYKSLVRRSYRRRGKS</sequence>
<feature type="compositionally biased region" description="Polar residues" evidence="10">
    <location>
        <begin position="1"/>
        <end position="13"/>
    </location>
</feature>
<evidence type="ECO:0000259" key="11">
    <source>
        <dbReference type="PROSITE" id="PS51293"/>
    </source>
</evidence>
<evidence type="ECO:0000256" key="4">
    <source>
        <dbReference type="ARBA" id="ARBA00022737"/>
    </source>
</evidence>
<evidence type="ECO:0000256" key="10">
    <source>
        <dbReference type="SAM" id="MobiDB-lite"/>
    </source>
</evidence>
<protein>
    <submittedName>
        <fullName evidence="12">NCOR2 isoform 5</fullName>
    </submittedName>
</protein>
<evidence type="ECO:0000256" key="5">
    <source>
        <dbReference type="ARBA" id="ARBA00023015"/>
    </source>
</evidence>
<dbReference type="GO" id="GO:0042826">
    <property type="term" value="F:histone deacetylase binding"/>
    <property type="evidence" value="ECO:0007669"/>
    <property type="project" value="UniProtKB-ARBA"/>
</dbReference>
<dbReference type="FunFam" id="1.10.10.60:FF:000026">
    <property type="entry name" value="Nuclear receptor corepressor 2 isoform 1"/>
    <property type="match status" value="1"/>
</dbReference>
<keyword evidence="8" id="KW-0804">Transcription</keyword>
<feature type="region of interest" description="Disordered" evidence="10">
    <location>
        <begin position="190"/>
        <end position="221"/>
    </location>
</feature>
<dbReference type="InterPro" id="IPR001005">
    <property type="entry name" value="SANT/Myb"/>
</dbReference>
<comment type="caution">
    <text evidence="12">The sequence shown here is derived from an EMBL/GenBank/DDBJ whole genome shotgun (WGS) entry which is preliminary data.</text>
</comment>
<proteinExistence type="inferred from homology"/>
<dbReference type="Gene3D" id="1.10.10.60">
    <property type="entry name" value="Homeodomain-like"/>
    <property type="match status" value="1"/>
</dbReference>
<feature type="non-terminal residue" evidence="12">
    <location>
        <position position="493"/>
    </location>
</feature>
<reference evidence="12 13" key="1">
    <citation type="submission" date="2017-12" db="EMBL/GenBank/DDBJ databases">
        <title>High-resolution comparative analysis of great ape genomes.</title>
        <authorList>
            <person name="Pollen A."/>
            <person name="Hastie A."/>
            <person name="Hormozdiari F."/>
            <person name="Dougherty M."/>
            <person name="Liu R."/>
            <person name="Chaisson M."/>
            <person name="Hoppe E."/>
            <person name="Hill C."/>
            <person name="Pang A."/>
            <person name="Hillier L."/>
            <person name="Baker C."/>
            <person name="Armstrong J."/>
            <person name="Shendure J."/>
            <person name="Paten B."/>
            <person name="Wilson R."/>
            <person name="Chao H."/>
            <person name="Schneider V."/>
            <person name="Ventura M."/>
            <person name="Kronenberg Z."/>
            <person name="Murali S."/>
            <person name="Gordon D."/>
            <person name="Cantsilieris S."/>
            <person name="Munson K."/>
            <person name="Nelson B."/>
            <person name="Raja A."/>
            <person name="Underwood J."/>
            <person name="Diekhans M."/>
            <person name="Fiddes I."/>
            <person name="Haussler D."/>
            <person name="Eichler E."/>
        </authorList>
    </citation>
    <scope>NUCLEOTIDE SEQUENCE [LARGE SCALE GENOMIC DNA]</scope>
    <source>
        <strain evidence="12">Yerkes chimp pedigree #C0471</strain>
    </source>
</reference>
<evidence type="ECO:0000256" key="7">
    <source>
        <dbReference type="ARBA" id="ARBA00023125"/>
    </source>
</evidence>
<keyword evidence="9" id="KW-0539">Nucleus</keyword>
<dbReference type="PANTHER" id="PTHR13992:SF21">
    <property type="entry name" value="NUCLEAR RECEPTOR COREPRESSOR 2"/>
    <property type="match status" value="1"/>
</dbReference>
<dbReference type="InterPro" id="IPR051571">
    <property type="entry name" value="N-CoR_corepressor"/>
</dbReference>
<dbReference type="SUPFAM" id="SSF46689">
    <property type="entry name" value="Homeodomain-like"/>
    <property type="match status" value="1"/>
</dbReference>
<dbReference type="AlphaFoldDB" id="A0A2J8MCK8"/>
<dbReference type="GO" id="GO:0003714">
    <property type="term" value="F:transcription corepressor activity"/>
    <property type="evidence" value="ECO:0007669"/>
    <property type="project" value="UniProtKB-ARBA"/>
</dbReference>
<keyword evidence="7" id="KW-0238">DNA-binding</keyword>
<dbReference type="GO" id="GO:1902894">
    <property type="term" value="P:negative regulation of miRNA transcription"/>
    <property type="evidence" value="ECO:0007669"/>
    <property type="project" value="UniProtKB-ARBA"/>
</dbReference>
<dbReference type="GO" id="GO:0000122">
    <property type="term" value="P:negative regulation of transcription by RNA polymerase II"/>
    <property type="evidence" value="ECO:0007669"/>
    <property type="project" value="UniProtKB-ARBA"/>
</dbReference>
<evidence type="ECO:0000256" key="9">
    <source>
        <dbReference type="ARBA" id="ARBA00023242"/>
    </source>
</evidence>
<feature type="compositionally biased region" description="Basic and acidic residues" evidence="10">
    <location>
        <begin position="203"/>
        <end position="212"/>
    </location>
</feature>
<accession>A0A2J8MCK8</accession>
<dbReference type="GO" id="GO:0060766">
    <property type="term" value="P:negative regulation of androgen receptor signaling pathway"/>
    <property type="evidence" value="ECO:0007669"/>
    <property type="project" value="UniProtKB-ARBA"/>
</dbReference>
<dbReference type="GO" id="GO:0005654">
    <property type="term" value="C:nucleoplasm"/>
    <property type="evidence" value="ECO:0007669"/>
    <property type="project" value="UniProtKB-ARBA"/>
</dbReference>
<dbReference type="PROSITE" id="PS51293">
    <property type="entry name" value="SANT"/>
    <property type="match status" value="1"/>
</dbReference>